<dbReference type="EMBL" id="HBUF01567380">
    <property type="protein sequence ID" value="CAG6765134.1"/>
    <property type="molecule type" value="Transcribed_RNA"/>
</dbReference>
<organism evidence="1">
    <name type="scientific">Cacopsylla melanoneura</name>
    <dbReference type="NCBI Taxonomy" id="428564"/>
    <lineage>
        <taxon>Eukaryota</taxon>
        <taxon>Metazoa</taxon>
        <taxon>Ecdysozoa</taxon>
        <taxon>Arthropoda</taxon>
        <taxon>Hexapoda</taxon>
        <taxon>Insecta</taxon>
        <taxon>Pterygota</taxon>
        <taxon>Neoptera</taxon>
        <taxon>Paraneoptera</taxon>
        <taxon>Hemiptera</taxon>
        <taxon>Sternorrhyncha</taxon>
        <taxon>Psylloidea</taxon>
        <taxon>Psyllidae</taxon>
        <taxon>Psyllinae</taxon>
        <taxon>Cacopsylla</taxon>
    </lineage>
</organism>
<dbReference type="EMBL" id="HBUF01567379">
    <property type="protein sequence ID" value="CAG6765132.1"/>
    <property type="molecule type" value="Transcribed_RNA"/>
</dbReference>
<evidence type="ECO:0000313" key="1">
    <source>
        <dbReference type="EMBL" id="CAG6765134.1"/>
    </source>
</evidence>
<dbReference type="EMBL" id="HBUF01219148">
    <property type="protein sequence ID" value="CAG6668598.1"/>
    <property type="molecule type" value="Transcribed_RNA"/>
</dbReference>
<accession>A0A8D9EU55</accession>
<proteinExistence type="predicted"/>
<dbReference type="EMBL" id="HBUF01219149">
    <property type="protein sequence ID" value="CAG6668600.1"/>
    <property type="molecule type" value="Transcribed_RNA"/>
</dbReference>
<dbReference type="AlphaFoldDB" id="A0A8D9EU55"/>
<dbReference type="EMBL" id="HBUF01387269">
    <property type="protein sequence ID" value="CAG6732585.1"/>
    <property type="molecule type" value="Transcribed_RNA"/>
</dbReference>
<dbReference type="EMBL" id="HBUF01219147">
    <property type="protein sequence ID" value="CAG6668596.1"/>
    <property type="molecule type" value="Transcribed_RNA"/>
</dbReference>
<protein>
    <submittedName>
        <fullName evidence="1">Uncharacterized protein</fullName>
    </submittedName>
</protein>
<name>A0A8D9EU55_9HEMI</name>
<dbReference type="EMBL" id="HBUF01387270">
    <property type="protein sequence ID" value="CAG6732587.1"/>
    <property type="molecule type" value="Transcribed_RNA"/>
</dbReference>
<sequence length="113" mass="13095">MLIISRKYTSIQVQTPIVRYHFGREIVNRNLCAMVGSGSIVTFVRKRCNSKKVQKVWNFIFSNTSLPITRSSVVIENMNITASTRITFRVIQSLGFVRYVVKLAPVWFYCRTI</sequence>
<reference evidence="1" key="1">
    <citation type="submission" date="2021-05" db="EMBL/GenBank/DDBJ databases">
        <authorList>
            <person name="Alioto T."/>
            <person name="Alioto T."/>
            <person name="Gomez Garrido J."/>
        </authorList>
    </citation>
    <scope>NUCLEOTIDE SEQUENCE</scope>
</reference>